<protein>
    <submittedName>
        <fullName evidence="15">Probable ascorbate-specific transmembrane electron transporter 1</fullName>
    </submittedName>
</protein>
<feature type="transmembrane region" description="Helical" evidence="12">
    <location>
        <begin position="55"/>
        <end position="75"/>
    </location>
</feature>
<dbReference type="FunFam" id="1.20.120.1770:FF:000001">
    <property type="entry name" value="Cytochrome b reductase 1"/>
    <property type="match status" value="1"/>
</dbReference>
<organism evidence="14 15">
    <name type="scientific">Elaeis guineensis var. tenera</name>
    <name type="common">Oil palm</name>
    <dbReference type="NCBI Taxonomy" id="51953"/>
    <lineage>
        <taxon>Eukaryota</taxon>
        <taxon>Viridiplantae</taxon>
        <taxon>Streptophyta</taxon>
        <taxon>Embryophyta</taxon>
        <taxon>Tracheophyta</taxon>
        <taxon>Spermatophyta</taxon>
        <taxon>Magnoliopsida</taxon>
        <taxon>Liliopsida</taxon>
        <taxon>Arecaceae</taxon>
        <taxon>Arecoideae</taxon>
        <taxon>Cocoseae</taxon>
        <taxon>Elaeidinae</taxon>
        <taxon>Elaeis</taxon>
    </lineage>
</organism>
<dbReference type="InterPro" id="IPR006593">
    <property type="entry name" value="Cyt_b561/ferric_Rdtase_TM"/>
</dbReference>
<name>A0A6I9S481_ELAGV</name>
<evidence type="ECO:0000256" key="3">
    <source>
        <dbReference type="ARBA" id="ARBA00022448"/>
    </source>
</evidence>
<evidence type="ECO:0000256" key="4">
    <source>
        <dbReference type="ARBA" id="ARBA00022617"/>
    </source>
</evidence>
<evidence type="ECO:0000256" key="6">
    <source>
        <dbReference type="ARBA" id="ARBA00022723"/>
    </source>
</evidence>
<keyword evidence="4" id="KW-0349">Heme</keyword>
<dbReference type="InterPro" id="IPR043205">
    <property type="entry name" value="CYB561/CYBRD1-like"/>
</dbReference>
<feature type="transmembrane region" description="Helical" evidence="12">
    <location>
        <begin position="161"/>
        <end position="181"/>
    </location>
</feature>
<dbReference type="PROSITE" id="PS50939">
    <property type="entry name" value="CYTOCHROME_B561"/>
    <property type="match status" value="1"/>
</dbReference>
<keyword evidence="6" id="KW-0479">Metal-binding</keyword>
<feature type="transmembrane region" description="Helical" evidence="12">
    <location>
        <begin position="12"/>
        <end position="35"/>
    </location>
</feature>
<keyword evidence="3" id="KW-0813">Transport</keyword>
<evidence type="ECO:0000256" key="7">
    <source>
        <dbReference type="ARBA" id="ARBA00022982"/>
    </source>
</evidence>
<keyword evidence="14" id="KW-1185">Reference proteome</keyword>
<feature type="transmembrane region" description="Helical" evidence="12">
    <location>
        <begin position="87"/>
        <end position="108"/>
    </location>
</feature>
<feature type="transmembrane region" description="Helical" evidence="12">
    <location>
        <begin position="128"/>
        <end position="149"/>
    </location>
</feature>
<evidence type="ECO:0000313" key="14">
    <source>
        <dbReference type="Proteomes" id="UP000504607"/>
    </source>
</evidence>
<keyword evidence="9" id="KW-0408">Iron</keyword>
<evidence type="ECO:0000256" key="1">
    <source>
        <dbReference type="ARBA" id="ARBA00001970"/>
    </source>
</evidence>
<comment type="subcellular location">
    <subcellularLocation>
        <location evidence="2">Membrane</location>
        <topology evidence="2">Multi-pass membrane protein</topology>
    </subcellularLocation>
</comment>
<dbReference type="AlphaFoldDB" id="A0A6I9S481"/>
<feature type="domain" description="Cytochrome b561" evidence="13">
    <location>
        <begin position="19"/>
        <end position="214"/>
    </location>
</feature>
<gene>
    <name evidence="15" type="primary">LOC105056412</name>
</gene>
<evidence type="ECO:0000313" key="15">
    <source>
        <dbReference type="RefSeq" id="XP_010936901.1"/>
    </source>
</evidence>
<evidence type="ECO:0000259" key="13">
    <source>
        <dbReference type="PROSITE" id="PS50939"/>
    </source>
</evidence>
<dbReference type="OrthoDB" id="907479at2759"/>
<dbReference type="PANTHER" id="PTHR10106">
    <property type="entry name" value="CYTOCHROME B561-RELATED"/>
    <property type="match status" value="1"/>
</dbReference>
<evidence type="ECO:0000256" key="10">
    <source>
        <dbReference type="ARBA" id="ARBA00023136"/>
    </source>
</evidence>
<keyword evidence="10 12" id="KW-0472">Membrane</keyword>
<proteinExistence type="predicted"/>
<evidence type="ECO:0000256" key="8">
    <source>
        <dbReference type="ARBA" id="ARBA00022989"/>
    </source>
</evidence>
<dbReference type="GeneID" id="105056412"/>
<evidence type="ECO:0000256" key="9">
    <source>
        <dbReference type="ARBA" id="ARBA00023004"/>
    </source>
</evidence>
<dbReference type="Gene3D" id="1.20.120.1770">
    <property type="match status" value="1"/>
</dbReference>
<keyword evidence="7" id="KW-0249">Electron transport</keyword>
<evidence type="ECO:0000256" key="5">
    <source>
        <dbReference type="ARBA" id="ARBA00022692"/>
    </source>
</evidence>
<dbReference type="GO" id="GO:0046872">
    <property type="term" value="F:metal ion binding"/>
    <property type="evidence" value="ECO:0007669"/>
    <property type="project" value="UniProtKB-KW"/>
</dbReference>
<dbReference type="InParanoid" id="A0A6I9S481"/>
<reference evidence="15" key="1">
    <citation type="submission" date="2025-08" db="UniProtKB">
        <authorList>
            <consortium name="RefSeq"/>
        </authorList>
    </citation>
    <scope>IDENTIFICATION</scope>
</reference>
<dbReference type="KEGG" id="egu:105056412"/>
<comment type="function">
    <text evidence="11">Two-heme-containing cytochrome. Catalyzes ascorbate-dependent trans-membrane electron transfer by utilizing a concerted H(+)/e(-) transfer mechanism.</text>
</comment>
<evidence type="ECO:0000256" key="12">
    <source>
        <dbReference type="SAM" id="Phobius"/>
    </source>
</evidence>
<accession>A0A6I9S481</accession>
<dbReference type="Proteomes" id="UP000504607">
    <property type="component" value="Chromosome 13"/>
</dbReference>
<evidence type="ECO:0000256" key="2">
    <source>
        <dbReference type="ARBA" id="ARBA00004141"/>
    </source>
</evidence>
<feature type="transmembrane region" description="Helical" evidence="12">
    <location>
        <begin position="193"/>
        <end position="215"/>
    </location>
</feature>
<comment type="cofactor">
    <cofactor evidence="1">
        <name>heme b</name>
        <dbReference type="ChEBI" id="CHEBI:60344"/>
    </cofactor>
</comment>
<dbReference type="GO" id="GO:0016491">
    <property type="term" value="F:oxidoreductase activity"/>
    <property type="evidence" value="ECO:0007669"/>
    <property type="project" value="InterPro"/>
</dbReference>
<dbReference type="GO" id="GO:0016020">
    <property type="term" value="C:membrane"/>
    <property type="evidence" value="ECO:0007669"/>
    <property type="project" value="UniProtKB-SubCell"/>
</dbReference>
<evidence type="ECO:0000256" key="11">
    <source>
        <dbReference type="ARBA" id="ARBA00053762"/>
    </source>
</evidence>
<dbReference type="Pfam" id="PF03188">
    <property type="entry name" value="Cytochrom_B561"/>
    <property type="match status" value="1"/>
</dbReference>
<dbReference type="SMART" id="SM00665">
    <property type="entry name" value="B561"/>
    <property type="match status" value="1"/>
</dbReference>
<keyword evidence="8 12" id="KW-1133">Transmembrane helix</keyword>
<dbReference type="RefSeq" id="XP_010936901.1">
    <property type="nucleotide sequence ID" value="XM_010938599.3"/>
</dbReference>
<dbReference type="PANTHER" id="PTHR10106:SF43">
    <property type="entry name" value="CYTOCHROME B561 FAMILY PROTEIN, EXPRESSED"/>
    <property type="match status" value="1"/>
</dbReference>
<sequence>MAAKDGSSFRMSALPAIIIAQLLGIAAITLTLVWLLHLREGVALDSGNSQKLFNAHPLLMLLGLILCGGEAIMAYKTVPGTRRTKKFVHMLLHLLALAFGGLGLYAIFKFQRDLDDPDMRTLHSWLGMGTICLYALQWVIAFFSFIFPGTTYSMRANMKPWHAFFGAVIFLMAICSAETGLVQKFIFVGREGLLINFIGITILLYGIFTILSVILPRPYEN</sequence>
<keyword evidence="5 12" id="KW-0812">Transmembrane</keyword>